<name>A0A1X6ZRZ8_9RHOB</name>
<dbReference type="GO" id="GO:0004081">
    <property type="term" value="F:bis(5'-nucleosyl)-tetraphosphatase (asymmetrical) activity"/>
    <property type="evidence" value="ECO:0007669"/>
    <property type="project" value="UniProtKB-EC"/>
</dbReference>
<accession>A0A1X6ZRZ8</accession>
<dbReference type="GO" id="GO:0110154">
    <property type="term" value="P:RNA decapping"/>
    <property type="evidence" value="ECO:0007669"/>
    <property type="project" value="TreeGrafter"/>
</dbReference>
<feature type="domain" description="Calcineurin-like phosphoesterase" evidence="1">
    <location>
        <begin position="18"/>
        <end position="217"/>
    </location>
</feature>
<dbReference type="InterPro" id="IPR050126">
    <property type="entry name" value="Ap4A_hydrolase"/>
</dbReference>
<keyword evidence="5" id="KW-1185">Reference proteome</keyword>
<dbReference type="GO" id="GO:0005737">
    <property type="term" value="C:cytoplasm"/>
    <property type="evidence" value="ECO:0007669"/>
    <property type="project" value="TreeGrafter"/>
</dbReference>
<dbReference type="EC" id="3.6.1.17" evidence="3"/>
<dbReference type="PANTHER" id="PTHR42850:SF4">
    <property type="entry name" value="ZINC-DEPENDENT ENDOPOLYPHOSPHATASE"/>
    <property type="match status" value="1"/>
</dbReference>
<reference evidence="2 5" key="2">
    <citation type="submission" date="2018-03" db="EMBL/GenBank/DDBJ databases">
        <title>Genomic Encyclopedia of Archaeal and Bacterial Type Strains, Phase II (KMG-II): from individual species to whole genera.</title>
        <authorList>
            <person name="Goeker M."/>
        </authorList>
    </citation>
    <scope>NUCLEOTIDE SEQUENCE [LARGE SCALE GENOMIC DNA]</scope>
    <source>
        <strain evidence="2 5">DSM 29956</strain>
    </source>
</reference>
<dbReference type="Proteomes" id="UP000193495">
    <property type="component" value="Unassembled WGS sequence"/>
</dbReference>
<dbReference type="Gene3D" id="3.60.21.10">
    <property type="match status" value="1"/>
</dbReference>
<sequence length="277" mass="30465">MLASNWASNHGPDFADQVFAIGDVHGQADALESLLDHIDSIPRDGRRRELIFLGDLCDRGPDSLRAFELAWNASSLADARHILPGNHELMMLIAFEGRRRALADWHRDGGCQTLRCVDPDEDLPLELAVSALRKALPKGLEDLLRGGPTHLVREGILFVHAGLHPLVEADEFLGQHGTIWRGRFPGAHWAHVRRPFLAWEDGWEVQGFKWVVHGHTPATMKPLAAASDVTELMCATASKRRICVDVGATVCPQVAAVEFLGAQHRLHVAPAPQEAPC</sequence>
<gene>
    <name evidence="3" type="primary">prpE</name>
    <name evidence="2" type="ORF">CLV79_10921</name>
    <name evidence="3" type="ORF">LOS8367_02877</name>
</gene>
<evidence type="ECO:0000313" key="3">
    <source>
        <dbReference type="EMBL" id="SLN59815.1"/>
    </source>
</evidence>
<evidence type="ECO:0000313" key="4">
    <source>
        <dbReference type="Proteomes" id="UP000193495"/>
    </source>
</evidence>
<dbReference type="AlphaFoldDB" id="A0A1X6ZRZ8"/>
<dbReference type="EMBL" id="PYGB01000009">
    <property type="protein sequence ID" value="PSK84049.1"/>
    <property type="molecule type" value="Genomic_DNA"/>
</dbReference>
<dbReference type="PANTHER" id="PTHR42850">
    <property type="entry name" value="METALLOPHOSPHOESTERASE"/>
    <property type="match status" value="1"/>
</dbReference>
<evidence type="ECO:0000313" key="2">
    <source>
        <dbReference type="EMBL" id="PSK84049.1"/>
    </source>
</evidence>
<dbReference type="InterPro" id="IPR004843">
    <property type="entry name" value="Calcineurin-like_PHP"/>
</dbReference>
<dbReference type="EMBL" id="FWFY01000009">
    <property type="protein sequence ID" value="SLN59815.1"/>
    <property type="molecule type" value="Genomic_DNA"/>
</dbReference>
<reference evidence="3 4" key="1">
    <citation type="submission" date="2017-03" db="EMBL/GenBank/DDBJ databases">
        <authorList>
            <person name="Afonso C.L."/>
            <person name="Miller P.J."/>
            <person name="Scott M.A."/>
            <person name="Spackman E."/>
            <person name="Goraichik I."/>
            <person name="Dimitrov K.M."/>
            <person name="Suarez D.L."/>
            <person name="Swayne D.E."/>
        </authorList>
    </citation>
    <scope>NUCLEOTIDE SEQUENCE [LARGE SCALE GENOMIC DNA]</scope>
    <source>
        <strain evidence="3 4">CECT 8367</strain>
    </source>
</reference>
<dbReference type="InterPro" id="IPR029052">
    <property type="entry name" value="Metallo-depent_PP-like"/>
</dbReference>
<dbReference type="Proteomes" id="UP000240624">
    <property type="component" value="Unassembled WGS sequence"/>
</dbReference>
<keyword evidence="3" id="KW-0378">Hydrolase</keyword>
<dbReference type="Pfam" id="PF00149">
    <property type="entry name" value="Metallophos"/>
    <property type="match status" value="1"/>
</dbReference>
<organism evidence="3 4">
    <name type="scientific">Limimaricola soesokkakensis</name>
    <dbReference type="NCBI Taxonomy" id="1343159"/>
    <lineage>
        <taxon>Bacteria</taxon>
        <taxon>Pseudomonadati</taxon>
        <taxon>Pseudomonadota</taxon>
        <taxon>Alphaproteobacteria</taxon>
        <taxon>Rhodobacterales</taxon>
        <taxon>Paracoccaceae</taxon>
        <taxon>Limimaricola</taxon>
    </lineage>
</organism>
<evidence type="ECO:0000259" key="1">
    <source>
        <dbReference type="Pfam" id="PF00149"/>
    </source>
</evidence>
<evidence type="ECO:0000313" key="5">
    <source>
        <dbReference type="Proteomes" id="UP000240624"/>
    </source>
</evidence>
<dbReference type="GO" id="GO:0016791">
    <property type="term" value="F:phosphatase activity"/>
    <property type="evidence" value="ECO:0007669"/>
    <property type="project" value="TreeGrafter"/>
</dbReference>
<proteinExistence type="predicted"/>
<protein>
    <submittedName>
        <fullName evidence="3">Bis(5'-nucleosyl)-tetraphosphatase PrpE [asymmetrical]</fullName>
        <ecNumber evidence="3">3.6.1.17</ecNumber>
    </submittedName>
    <submittedName>
        <fullName evidence="2">Serine/threonine protein phosphatase 1</fullName>
    </submittedName>
</protein>
<dbReference type="GO" id="GO:0008803">
    <property type="term" value="F:bis(5'-nucleosyl)-tetraphosphatase (symmetrical) activity"/>
    <property type="evidence" value="ECO:0007669"/>
    <property type="project" value="TreeGrafter"/>
</dbReference>
<dbReference type="SUPFAM" id="SSF56300">
    <property type="entry name" value="Metallo-dependent phosphatases"/>
    <property type="match status" value="1"/>
</dbReference>